<feature type="transmembrane region" description="Helical" evidence="10">
    <location>
        <begin position="89"/>
        <end position="108"/>
    </location>
</feature>
<dbReference type="InterPro" id="IPR004812">
    <property type="entry name" value="Efflux_drug-R_Bcr/CmlA"/>
</dbReference>
<dbReference type="PROSITE" id="PS00216">
    <property type="entry name" value="SUGAR_TRANSPORT_1"/>
    <property type="match status" value="1"/>
</dbReference>
<evidence type="ECO:0000256" key="2">
    <source>
        <dbReference type="ARBA" id="ARBA00004651"/>
    </source>
</evidence>
<dbReference type="Gene3D" id="1.20.1720.10">
    <property type="entry name" value="Multidrug resistance protein D"/>
    <property type="match status" value="1"/>
</dbReference>
<dbReference type="GO" id="GO:0005886">
    <property type="term" value="C:plasma membrane"/>
    <property type="evidence" value="ECO:0007669"/>
    <property type="project" value="UniProtKB-SubCell"/>
</dbReference>
<feature type="transmembrane region" description="Helical" evidence="10">
    <location>
        <begin position="178"/>
        <end position="197"/>
    </location>
</feature>
<evidence type="ECO:0000256" key="5">
    <source>
        <dbReference type="ARBA" id="ARBA00022448"/>
    </source>
</evidence>
<evidence type="ECO:0000256" key="10">
    <source>
        <dbReference type="RuleBase" id="RU365088"/>
    </source>
</evidence>
<dbReference type="PANTHER" id="PTHR23502">
    <property type="entry name" value="MAJOR FACILITATOR SUPERFAMILY"/>
    <property type="match status" value="1"/>
</dbReference>
<keyword evidence="7 10" id="KW-0812">Transmembrane</keyword>
<dbReference type="InterPro" id="IPR001958">
    <property type="entry name" value="Tet-R_TetA/multi-R_MdtG-like"/>
</dbReference>
<evidence type="ECO:0000256" key="7">
    <source>
        <dbReference type="ARBA" id="ARBA00022692"/>
    </source>
</evidence>
<keyword evidence="13" id="KW-1185">Reference proteome</keyword>
<evidence type="ECO:0000256" key="8">
    <source>
        <dbReference type="ARBA" id="ARBA00022989"/>
    </source>
</evidence>
<feature type="domain" description="Major facilitator superfamily (MFS) profile" evidence="11">
    <location>
        <begin position="23"/>
        <end position="412"/>
    </location>
</feature>
<feature type="transmembrane region" description="Helical" evidence="10">
    <location>
        <begin position="356"/>
        <end position="377"/>
    </location>
</feature>
<dbReference type="OrthoDB" id="9800416at2"/>
<dbReference type="GO" id="GO:1990961">
    <property type="term" value="P:xenobiotic detoxification by transmembrane export across the plasma membrane"/>
    <property type="evidence" value="ECO:0007669"/>
    <property type="project" value="InterPro"/>
</dbReference>
<evidence type="ECO:0000256" key="3">
    <source>
        <dbReference type="ARBA" id="ARBA00006236"/>
    </source>
</evidence>
<evidence type="ECO:0000256" key="9">
    <source>
        <dbReference type="ARBA" id="ARBA00023136"/>
    </source>
</evidence>
<feature type="transmembrane region" description="Helical" evidence="10">
    <location>
        <begin position="24"/>
        <end position="41"/>
    </location>
</feature>
<keyword evidence="6" id="KW-1003">Cell membrane</keyword>
<feature type="transmembrane region" description="Helical" evidence="10">
    <location>
        <begin position="147"/>
        <end position="166"/>
    </location>
</feature>
<keyword evidence="5 10" id="KW-0813">Transport</keyword>
<dbReference type="EMBL" id="CYHE01000003">
    <property type="protein sequence ID" value="CUA94457.1"/>
    <property type="molecule type" value="Genomic_DNA"/>
</dbReference>
<evidence type="ECO:0000256" key="6">
    <source>
        <dbReference type="ARBA" id="ARBA00022475"/>
    </source>
</evidence>
<proteinExistence type="inferred from homology"/>
<comment type="subcellular location">
    <subcellularLocation>
        <location evidence="10">Cell inner membrane</location>
        <topology evidence="10">Multi-pass membrane protein</topology>
    </subcellularLocation>
    <subcellularLocation>
        <location evidence="2">Cell membrane</location>
        <topology evidence="2">Multi-pass membrane protein</topology>
    </subcellularLocation>
</comment>
<evidence type="ECO:0000259" key="11">
    <source>
        <dbReference type="PROSITE" id="PS50850"/>
    </source>
</evidence>
<dbReference type="PANTHER" id="PTHR23502:SF132">
    <property type="entry name" value="POLYAMINE TRANSPORTER 2-RELATED"/>
    <property type="match status" value="1"/>
</dbReference>
<sequence>MDAAANAQVQGAGQTPSGGRRPPLAVLIAISTISPLAMNIYLPSLPGMIKALESTAAEVQLTMSLYLAAVGFSQLVLGPVSDRYGRRPVVVTGMAVFVIGTLICLAAATVETVIFGRIVQAAGGCAGLVLGRAIVRDLYEREQAASMIGYVTMGLAVGPMLAPAMGGALDGVAGWKGGFYLMLAIGIAVTLAAWACLHETHHDRSQTTSIRSLLASYRELSRERLFWAYACTSMFTSAVYFAFLGGAPFIASQVLGMTPLTMGLYFMMVAGGYIAGNGLSGRFAARIGVLRMVTIGSLMPVITVVLAAALFGAGIYHPFSLFLPMCILGLGNGICLPSALSGAISVRPDLAGAASGLAGSMQIGLGAGVSALVAWMLSQSMYPGTVWPLLVVMGGCVTLTLASVIACYRSERV</sequence>
<comment type="function">
    <text evidence="1">Resistance to tetracycline by an active tetracycline efflux. This is an energy-dependent process that decreases the accumulation of the antibiotic in whole cells. This protein functions as a metal-tetracycline/H(+) antiporter.</text>
</comment>
<comment type="similarity">
    <text evidence="3 10">Belongs to the major facilitator superfamily. Bcr/CmlA family.</text>
</comment>
<evidence type="ECO:0000313" key="13">
    <source>
        <dbReference type="Proteomes" id="UP000183900"/>
    </source>
</evidence>
<accession>A0A0K6HTV1</accession>
<evidence type="ECO:0000313" key="12">
    <source>
        <dbReference type="EMBL" id="CUA94457.1"/>
    </source>
</evidence>
<dbReference type="AlphaFoldDB" id="A0A0K6HTV1"/>
<dbReference type="InterPro" id="IPR011701">
    <property type="entry name" value="MFS"/>
</dbReference>
<evidence type="ECO:0000256" key="4">
    <source>
        <dbReference type="ARBA" id="ARBA00007520"/>
    </source>
</evidence>
<keyword evidence="10" id="KW-0997">Cell inner membrane</keyword>
<keyword evidence="8 10" id="KW-1133">Transmembrane helix</keyword>
<evidence type="ECO:0000256" key="1">
    <source>
        <dbReference type="ARBA" id="ARBA00003279"/>
    </source>
</evidence>
<dbReference type="Pfam" id="PF07690">
    <property type="entry name" value="MFS_1"/>
    <property type="match status" value="1"/>
</dbReference>
<comment type="similarity">
    <text evidence="4">Belongs to the major facilitator superfamily. TCR/Tet family.</text>
</comment>
<dbReference type="PROSITE" id="PS50850">
    <property type="entry name" value="MFS"/>
    <property type="match status" value="1"/>
</dbReference>
<reference evidence="13" key="1">
    <citation type="submission" date="2015-08" db="EMBL/GenBank/DDBJ databases">
        <authorList>
            <person name="Varghese N."/>
        </authorList>
    </citation>
    <scope>NUCLEOTIDE SEQUENCE [LARGE SCALE GENOMIC DNA]</scope>
    <source>
        <strain evidence="13">DSM 23407</strain>
    </source>
</reference>
<dbReference type="PRINTS" id="PR01035">
    <property type="entry name" value="TCRTETA"/>
</dbReference>
<feature type="transmembrane region" description="Helical" evidence="10">
    <location>
        <begin position="322"/>
        <end position="344"/>
    </location>
</feature>
<dbReference type="InterPro" id="IPR036259">
    <property type="entry name" value="MFS_trans_sf"/>
</dbReference>
<keyword evidence="9 10" id="KW-0472">Membrane</keyword>
<feature type="transmembrane region" description="Helical" evidence="10">
    <location>
        <begin position="389"/>
        <end position="408"/>
    </location>
</feature>
<feature type="transmembrane region" description="Helical" evidence="10">
    <location>
        <begin position="262"/>
        <end position="280"/>
    </location>
</feature>
<gene>
    <name evidence="12" type="ORF">Ga0061067_103182</name>
</gene>
<dbReference type="NCBIfam" id="TIGR00710">
    <property type="entry name" value="efflux_Bcr_CflA"/>
    <property type="match status" value="1"/>
</dbReference>
<feature type="transmembrane region" description="Helical" evidence="10">
    <location>
        <begin position="61"/>
        <end position="77"/>
    </location>
</feature>
<dbReference type="Proteomes" id="UP000183900">
    <property type="component" value="Unassembled WGS sequence"/>
</dbReference>
<feature type="transmembrane region" description="Helical" evidence="10">
    <location>
        <begin position="292"/>
        <end position="316"/>
    </location>
</feature>
<dbReference type="GO" id="GO:0042910">
    <property type="term" value="F:xenobiotic transmembrane transporter activity"/>
    <property type="evidence" value="ECO:0007669"/>
    <property type="project" value="InterPro"/>
</dbReference>
<protein>
    <recommendedName>
        <fullName evidence="10">Bcr/CflA family efflux transporter</fullName>
    </recommendedName>
</protein>
<organism evidence="12 13">
    <name type="scientific">Pannonibacter indicus</name>
    <dbReference type="NCBI Taxonomy" id="466044"/>
    <lineage>
        <taxon>Bacteria</taxon>
        <taxon>Pseudomonadati</taxon>
        <taxon>Pseudomonadota</taxon>
        <taxon>Alphaproteobacteria</taxon>
        <taxon>Hyphomicrobiales</taxon>
        <taxon>Stappiaceae</taxon>
        <taxon>Pannonibacter</taxon>
    </lineage>
</organism>
<dbReference type="SUPFAM" id="SSF103473">
    <property type="entry name" value="MFS general substrate transporter"/>
    <property type="match status" value="1"/>
</dbReference>
<dbReference type="InterPro" id="IPR005829">
    <property type="entry name" value="Sugar_transporter_CS"/>
</dbReference>
<dbReference type="InterPro" id="IPR020846">
    <property type="entry name" value="MFS_dom"/>
</dbReference>
<name>A0A0K6HTV1_9HYPH</name>
<feature type="transmembrane region" description="Helical" evidence="10">
    <location>
        <begin position="226"/>
        <end position="250"/>
    </location>
</feature>
<dbReference type="RefSeq" id="WP_055455005.1">
    <property type="nucleotide sequence ID" value="NZ_CYHE01000003.1"/>
</dbReference>
<feature type="transmembrane region" description="Helical" evidence="10">
    <location>
        <begin position="114"/>
        <end position="135"/>
    </location>
</feature>
<dbReference type="CDD" id="cd17320">
    <property type="entry name" value="MFS_MdfA_MDR_like"/>
    <property type="match status" value="1"/>
</dbReference>